<protein>
    <submittedName>
        <fullName evidence="1">Uncharacterized protein</fullName>
    </submittedName>
</protein>
<gene>
    <name evidence="1" type="ORF">AN640_05890</name>
</gene>
<proteinExistence type="predicted"/>
<dbReference type="EMBL" id="LJHD01000127">
    <property type="protein sequence ID" value="ONI43996.1"/>
    <property type="molecule type" value="Genomic_DNA"/>
</dbReference>
<dbReference type="Proteomes" id="UP000188637">
    <property type="component" value="Unassembled WGS sequence"/>
</dbReference>
<evidence type="ECO:0000313" key="1">
    <source>
        <dbReference type="EMBL" id="ONI43996.1"/>
    </source>
</evidence>
<evidence type="ECO:0000313" key="2">
    <source>
        <dbReference type="Proteomes" id="UP000188637"/>
    </source>
</evidence>
<reference evidence="1" key="1">
    <citation type="submission" date="2016-08" db="EMBL/GenBank/DDBJ databases">
        <authorList>
            <person name="Ngugi D.K."/>
            <person name="Miyake S."/>
            <person name="Stingl U."/>
        </authorList>
    </citation>
    <scope>NUCLEOTIDE SEQUENCE</scope>
    <source>
        <strain evidence="1">SCG-D08WGA-EpuloA1</strain>
    </source>
</reference>
<organism evidence="1 2">
    <name type="scientific">Candidatus Epulonipiscium fishelsonii</name>
    <dbReference type="NCBI Taxonomy" id="77094"/>
    <lineage>
        <taxon>Bacteria</taxon>
        <taxon>Bacillati</taxon>
        <taxon>Bacillota</taxon>
        <taxon>Clostridia</taxon>
        <taxon>Lachnospirales</taxon>
        <taxon>Lachnospiraceae</taxon>
        <taxon>Candidatus Epulonipiscium</taxon>
    </lineage>
</organism>
<name>A0ACC8XHU0_9FIRM</name>
<comment type="caution">
    <text evidence="1">The sequence shown here is derived from an EMBL/GenBank/DDBJ whole genome shotgun (WGS) entry which is preliminary data.</text>
</comment>
<accession>A0ACC8XHU0</accession>
<sequence>MEVSYLIHTRTLKCDFNPKFMVRPQEWSENNINWARKNVLLATYSIDNLIEERWLIASDQTYTIIGLVDFIGNIVEKCIFIDKSITEKFKQDEVGRRTYTFIGIVLKDAAFINISNINYDYLMKLFIKYLDNIWDNMQNETIKVEFEKKDLLQHRLEEEFPDNGFEYNQNLILYEDTYSCKLIKYYSNNLQKNTTVCTNLNSLSKIKTFRNSSNIKYILSTTNNNIRRLKNEFEQLKMNENISTGEAIVINENTSEEKHLDKEKKHLAILGMTIGGIASVVTLVLQILMTIN</sequence>
<keyword evidence="2" id="KW-1185">Reference proteome</keyword>